<feature type="compositionally biased region" description="Low complexity" evidence="1">
    <location>
        <begin position="264"/>
        <end position="273"/>
    </location>
</feature>
<sequence length="387" mass="42652">MSKTEFHLSDRQRAQLALALSQMPADSGAHLSSEQFAQLVDHQASETELNAWKQHLRDCPSCYSLFLDVAQWRLEHAANAQKAEQPKSWLASLSSWIGEHRYATGTVAAVVMVSFVFYLVPVPQQQPLPVALPPPPSQPTIELQRAPEEAPAARATSPAPMVADSALSVDEEGKPAKPELEVQLDPLEFDRSAPDAPVPSVAEVINPAENFKAPVLPLEGFVPDESDKQAAEQLALNEEKEAERIEVTGSRIKAETERRERQAAHAATSTPAADRVAPTLDRQALADGYYGRSFKSETRTEYQPGQETIASVSFELGRWLKDVETFCQQGAVERSDSEFVRLKKQHSAIESEAKDQKLMLTFESQAIDSAENLCQQQSALRTELGLQ</sequence>
<feature type="region of interest" description="Disordered" evidence="1">
    <location>
        <begin position="252"/>
        <end position="274"/>
    </location>
</feature>
<comment type="caution">
    <text evidence="2">The sequence shown here is derived from an EMBL/GenBank/DDBJ whole genome shotgun (WGS) entry which is preliminary data.</text>
</comment>
<keyword evidence="3" id="KW-1185">Reference proteome</keyword>
<dbReference type="RefSeq" id="WP_133589597.1">
    <property type="nucleotide sequence ID" value="NZ_CP037953.1"/>
</dbReference>
<feature type="region of interest" description="Disordered" evidence="1">
    <location>
        <begin position="130"/>
        <end position="176"/>
    </location>
</feature>
<evidence type="ECO:0000313" key="2">
    <source>
        <dbReference type="EMBL" id="TDQ49192.1"/>
    </source>
</evidence>
<accession>A0A4R6UQH1</accession>
<evidence type="ECO:0000313" key="3">
    <source>
        <dbReference type="Proteomes" id="UP000295375"/>
    </source>
</evidence>
<evidence type="ECO:0000256" key="1">
    <source>
        <dbReference type="SAM" id="MobiDB-lite"/>
    </source>
</evidence>
<dbReference type="EMBL" id="SNYM01000005">
    <property type="protein sequence ID" value="TDQ49192.1"/>
    <property type="molecule type" value="Genomic_DNA"/>
</dbReference>
<name>A0A4R6UQH1_9GAMM</name>
<organism evidence="2 3">
    <name type="scientific">Permianibacter aggregans</name>
    <dbReference type="NCBI Taxonomy" id="1510150"/>
    <lineage>
        <taxon>Bacteria</taxon>
        <taxon>Pseudomonadati</taxon>
        <taxon>Pseudomonadota</taxon>
        <taxon>Gammaproteobacteria</taxon>
        <taxon>Pseudomonadales</taxon>
        <taxon>Pseudomonadaceae</taxon>
        <taxon>Permianibacter</taxon>
    </lineage>
</organism>
<feature type="compositionally biased region" description="Low complexity" evidence="1">
    <location>
        <begin position="149"/>
        <end position="160"/>
    </location>
</feature>
<protein>
    <submittedName>
        <fullName evidence="2">Uncharacterized protein</fullName>
    </submittedName>
</protein>
<proteinExistence type="predicted"/>
<gene>
    <name evidence="2" type="ORF">EV696_105166</name>
</gene>
<feature type="compositionally biased region" description="Basic and acidic residues" evidence="1">
    <location>
        <begin position="252"/>
        <end position="263"/>
    </location>
</feature>
<dbReference type="AlphaFoldDB" id="A0A4R6UQH1"/>
<reference evidence="2 3" key="1">
    <citation type="submission" date="2019-03" db="EMBL/GenBank/DDBJ databases">
        <title>Genomic Encyclopedia of Type Strains, Phase IV (KMG-IV): sequencing the most valuable type-strain genomes for metagenomic binning, comparative biology and taxonomic classification.</title>
        <authorList>
            <person name="Goeker M."/>
        </authorList>
    </citation>
    <scope>NUCLEOTIDE SEQUENCE [LARGE SCALE GENOMIC DNA]</scope>
    <source>
        <strain evidence="2 3">DSM 103792</strain>
    </source>
</reference>
<dbReference type="Proteomes" id="UP000295375">
    <property type="component" value="Unassembled WGS sequence"/>
</dbReference>